<evidence type="ECO:0000256" key="6">
    <source>
        <dbReference type="ARBA" id="ARBA00022756"/>
    </source>
</evidence>
<dbReference type="NCBIfam" id="TIGR00508">
    <property type="entry name" value="bioA"/>
    <property type="match status" value="1"/>
</dbReference>
<keyword evidence="3 9" id="KW-0032">Aminotransferase</keyword>
<dbReference type="GO" id="GO:0005737">
    <property type="term" value="C:cytoplasm"/>
    <property type="evidence" value="ECO:0007669"/>
    <property type="project" value="UniProtKB-SubCell"/>
</dbReference>
<dbReference type="CDD" id="cd00610">
    <property type="entry name" value="OAT_like"/>
    <property type="match status" value="1"/>
</dbReference>
<evidence type="ECO:0000313" key="11">
    <source>
        <dbReference type="Proteomes" id="UP000503464"/>
    </source>
</evidence>
<keyword evidence="4 9" id="KW-0808">Transferase</keyword>
<dbReference type="FunFam" id="3.40.640.10:FF:000041">
    <property type="entry name" value="Adenosylmethionine-8-amino-7-oxononanoate aminotransferase"/>
    <property type="match status" value="1"/>
</dbReference>
<feature type="binding site" evidence="9">
    <location>
        <position position="393"/>
    </location>
    <ligand>
        <name>substrate</name>
    </ligand>
</feature>
<dbReference type="InterPro" id="IPR015421">
    <property type="entry name" value="PyrdxlP-dep_Trfase_major"/>
</dbReference>
<feature type="binding site" evidence="9">
    <location>
        <begin position="114"/>
        <end position="115"/>
    </location>
    <ligand>
        <name>pyridoxal 5'-phosphate</name>
        <dbReference type="ChEBI" id="CHEBI:597326"/>
    </ligand>
</feature>
<dbReference type="InterPro" id="IPR049704">
    <property type="entry name" value="Aminotrans_3_PPA_site"/>
</dbReference>
<evidence type="ECO:0000256" key="7">
    <source>
        <dbReference type="ARBA" id="ARBA00022898"/>
    </source>
</evidence>
<comment type="subcellular location">
    <subcellularLocation>
        <location evidence="9">Cytoplasm</location>
    </subcellularLocation>
</comment>
<evidence type="ECO:0000256" key="9">
    <source>
        <dbReference type="HAMAP-Rule" id="MF_00834"/>
    </source>
</evidence>
<dbReference type="EMBL" id="CP054160">
    <property type="protein sequence ID" value="QKJ59978.1"/>
    <property type="molecule type" value="Genomic_DNA"/>
</dbReference>
<feature type="binding site" evidence="9">
    <location>
        <begin position="310"/>
        <end position="311"/>
    </location>
    <ligand>
        <name>pyridoxal 5'-phosphate</name>
        <dbReference type="ChEBI" id="CHEBI:597326"/>
    </ligand>
</feature>
<comment type="cofactor">
    <cofactor evidence="1 9">
        <name>pyridoxal 5'-phosphate</name>
        <dbReference type="ChEBI" id="CHEBI:597326"/>
    </cofactor>
</comment>
<proteinExistence type="inferred from homology"/>
<dbReference type="RefSeq" id="WP_173409638.1">
    <property type="nucleotide sequence ID" value="NZ_CP054160.3"/>
</dbReference>
<dbReference type="NCBIfam" id="NF005940">
    <property type="entry name" value="PRK07986.1"/>
    <property type="match status" value="1"/>
</dbReference>
<dbReference type="InterPro" id="IPR005814">
    <property type="entry name" value="Aminotrans_3"/>
</dbReference>
<dbReference type="NCBIfam" id="NF004624">
    <property type="entry name" value="PRK05964.1"/>
    <property type="match status" value="1"/>
</dbReference>
<dbReference type="GO" id="GO:0009102">
    <property type="term" value="P:biotin biosynthetic process"/>
    <property type="evidence" value="ECO:0007669"/>
    <property type="project" value="UniProtKB-UniRule"/>
</dbReference>
<dbReference type="InterPro" id="IPR015422">
    <property type="entry name" value="PyrdxlP-dep_Trfase_small"/>
</dbReference>
<dbReference type="GO" id="GO:0004015">
    <property type="term" value="F:adenosylmethionine-8-amino-7-oxononanoate transaminase activity"/>
    <property type="evidence" value="ECO:0007669"/>
    <property type="project" value="UniProtKB-UniRule"/>
</dbReference>
<dbReference type="AlphaFoldDB" id="A0AAE7EJH7"/>
<dbReference type="Gene3D" id="3.40.640.10">
    <property type="entry name" value="Type I PLP-dependent aspartate aminotransferase-like (Major domain)"/>
    <property type="match status" value="1"/>
</dbReference>
<organism evidence="10 11">
    <name type="scientific">Serratia fonticola</name>
    <dbReference type="NCBI Taxonomy" id="47917"/>
    <lineage>
        <taxon>Bacteria</taxon>
        <taxon>Pseudomonadati</taxon>
        <taxon>Pseudomonadota</taxon>
        <taxon>Gammaproteobacteria</taxon>
        <taxon>Enterobacterales</taxon>
        <taxon>Yersiniaceae</taxon>
        <taxon>Serratia</taxon>
    </lineage>
</organism>
<evidence type="ECO:0000256" key="2">
    <source>
        <dbReference type="ARBA" id="ARBA00005063"/>
    </source>
</evidence>
<dbReference type="InterPro" id="IPR015424">
    <property type="entry name" value="PyrdxlP-dep_Trfase"/>
</dbReference>
<feature type="site" description="Participates in the substrate recognition with KAPA and in a stacking interaction with the adenine ring of SAM" evidence="9">
    <location>
        <position position="19"/>
    </location>
</feature>
<comment type="similarity">
    <text evidence="9">Belongs to the class-III pyridoxal-phosphate-dependent aminotransferase family. BioA subfamily.</text>
</comment>
<dbReference type="SUPFAM" id="SSF53383">
    <property type="entry name" value="PLP-dependent transferases"/>
    <property type="match status" value="1"/>
</dbReference>
<reference evidence="11" key="1">
    <citation type="submission" date="2020-03" db="EMBL/GenBank/DDBJ databases">
        <title>Genome sequences of seven Enterobacteriaceae strains isolated from Canadian wastewater treatment facilities.</title>
        <authorList>
            <person name="Huang H."/>
            <person name="Chmara J.T."/>
            <person name="Duceppe M.-O."/>
        </authorList>
    </citation>
    <scope>NUCLEOTIDE SEQUENCE [LARGE SCALE GENOMIC DNA]</scope>
    <source>
        <strain evidence="11">Biosolid 3</strain>
    </source>
</reference>
<evidence type="ECO:0000256" key="1">
    <source>
        <dbReference type="ARBA" id="ARBA00001933"/>
    </source>
</evidence>
<feature type="binding site" evidence="9">
    <location>
        <position position="146"/>
    </location>
    <ligand>
        <name>substrate</name>
    </ligand>
</feature>
<evidence type="ECO:0000256" key="8">
    <source>
        <dbReference type="ARBA" id="ARBA00048449"/>
    </source>
</evidence>
<evidence type="ECO:0000256" key="3">
    <source>
        <dbReference type="ARBA" id="ARBA00022576"/>
    </source>
</evidence>
<feature type="modified residue" description="N6-(pyridoxal phosphate)lysine" evidence="9">
    <location>
        <position position="276"/>
    </location>
</feature>
<dbReference type="EC" id="2.6.1.62" evidence="9"/>
<keyword evidence="9" id="KW-0963">Cytoplasm</keyword>
<sequence>MSVSPCDIEFDRRHIWHPYTSMTQPLPCYPVVSASGVELQLDDGRLLVDGMSSWWAAIHGYNHPHLNQAAVQQLEKMSHVMFGGITHPAAIELCRKLVAMTPEALQCVFLADSGSVAVEVALKMALQYWQARGERRQRILTLRHGYHGDTFGAMSVCDPDNSMHSLYQGYLATHLFATAPQCRFDQPWDEQDIVPFAELLEQHAGEIAAVILEPVVQGAGGMRIYHPTYLQRVRELCDRYQILLIADEIATGFGRTGKLFACEHADVVPDILCLGKALTGGYMTLSATLTTRHIAETISNGAAGCFMHGPTFMGNPLACAVACASLSLLEENRWQHQVAAIEAMLRQQLLPLVVSPKVADVRVLGAIGVVEMHQPVDVALLQRGFVERGVWIRPFGKLIYLMPPYIITPEQLTRLTGAIAAAVE</sequence>
<feature type="binding site" evidence="9">
    <location>
        <position position="309"/>
    </location>
    <ligand>
        <name>substrate</name>
    </ligand>
</feature>
<dbReference type="Pfam" id="PF00202">
    <property type="entry name" value="Aminotran_3"/>
    <property type="match status" value="1"/>
</dbReference>
<dbReference type="GO" id="GO:0030170">
    <property type="term" value="F:pyridoxal phosphate binding"/>
    <property type="evidence" value="ECO:0007669"/>
    <property type="project" value="UniProtKB-UniRule"/>
</dbReference>
<dbReference type="PANTHER" id="PTHR42684">
    <property type="entry name" value="ADENOSYLMETHIONINE-8-AMINO-7-OXONONANOATE AMINOTRANSFERASE"/>
    <property type="match status" value="1"/>
</dbReference>
<evidence type="ECO:0000256" key="5">
    <source>
        <dbReference type="ARBA" id="ARBA00022691"/>
    </source>
</evidence>
<comment type="catalytic activity">
    <reaction evidence="8 9">
        <text>(8S)-8-amino-7-oxononanoate + S-adenosyl-L-methionine = S-adenosyl-4-methylsulfanyl-2-oxobutanoate + (7R,8S)-7,8-diammoniononanoate</text>
        <dbReference type="Rhea" id="RHEA:16861"/>
        <dbReference type="ChEBI" id="CHEBI:16490"/>
        <dbReference type="ChEBI" id="CHEBI:59789"/>
        <dbReference type="ChEBI" id="CHEBI:149468"/>
        <dbReference type="ChEBI" id="CHEBI:149469"/>
        <dbReference type="EC" id="2.6.1.62"/>
    </reaction>
</comment>
<name>A0AAE7EJH7_SERFO</name>
<evidence type="ECO:0000256" key="4">
    <source>
        <dbReference type="ARBA" id="ARBA00022679"/>
    </source>
</evidence>
<dbReference type="PROSITE" id="PS00600">
    <property type="entry name" value="AA_TRANSFER_CLASS_3"/>
    <property type="match status" value="1"/>
</dbReference>
<evidence type="ECO:0000313" key="10">
    <source>
        <dbReference type="EMBL" id="QKJ59978.1"/>
    </source>
</evidence>
<keyword evidence="5 9" id="KW-0949">S-adenosyl-L-methionine</keyword>
<protein>
    <recommendedName>
        <fullName evidence="9">Adenosylmethionine-8-amino-7-oxononanoate aminotransferase</fullName>
        <ecNumber evidence="9">2.6.1.62</ecNumber>
    </recommendedName>
    <alternativeName>
        <fullName evidence="9">7,8-diamino-pelargonic acid aminotransferase</fullName>
        <shortName evidence="9">DAPA AT</shortName>
        <shortName evidence="9">DAPA aminotransferase</shortName>
    </alternativeName>
    <alternativeName>
        <fullName evidence="9">7,8-diaminononanoate synthase</fullName>
        <shortName evidence="9">DANS</shortName>
    </alternativeName>
    <alternativeName>
        <fullName evidence="9">Diaminopelargonic acid synthase</fullName>
    </alternativeName>
</protein>
<dbReference type="HAMAP" id="MF_00834">
    <property type="entry name" value="BioA"/>
    <property type="match status" value="1"/>
</dbReference>
<dbReference type="PANTHER" id="PTHR42684:SF17">
    <property type="entry name" value="ADENOSYLMETHIONINE-8-AMINO-7-OXONONANOATE AMINOTRANSFERASE"/>
    <property type="match status" value="1"/>
</dbReference>
<comment type="function">
    <text evidence="9">Catalyzes the transfer of the alpha-amino group from S-adenosyl-L-methionine (SAM) to 7-keto-8-aminopelargonic acid (KAPA) to form 7,8-diaminopelargonic acid (DAPA). It is the only aminotransferase known to utilize SAM as an amino donor.</text>
</comment>
<gene>
    <name evidence="9 10" type="primary">bioA</name>
    <name evidence="10" type="ORF">G9399_18790</name>
</gene>
<feature type="binding site" evidence="9">
    <location>
        <position position="54"/>
    </location>
    <ligand>
        <name>substrate</name>
    </ligand>
</feature>
<dbReference type="Proteomes" id="UP000503464">
    <property type="component" value="Chromosome"/>
</dbReference>
<comment type="subunit">
    <text evidence="9">Homodimer.</text>
</comment>
<feature type="binding site" evidence="9">
    <location>
        <position position="247"/>
    </location>
    <ligand>
        <name>pyridoxal 5'-phosphate</name>
        <dbReference type="ChEBI" id="CHEBI:597326"/>
    </ligand>
</feature>
<comment type="pathway">
    <text evidence="2 9">Cofactor biosynthesis; biotin biosynthesis; 7,8-diaminononanoate from 8-amino-7-oxononanoate (SAM route): step 1/1.</text>
</comment>
<dbReference type="InterPro" id="IPR005815">
    <property type="entry name" value="BioA"/>
</dbReference>
<keyword evidence="7 9" id="KW-0663">Pyridoxal phosphate</keyword>
<dbReference type="Gene3D" id="3.90.1150.10">
    <property type="entry name" value="Aspartate Aminotransferase, domain 1"/>
    <property type="match status" value="1"/>
</dbReference>
<feature type="binding site" evidence="9">
    <location>
        <position position="276"/>
    </location>
    <ligand>
        <name>substrate</name>
    </ligand>
</feature>
<keyword evidence="6 9" id="KW-0093">Biotin biosynthesis</keyword>
<accession>A0AAE7EJH7</accession>